<dbReference type="Gene3D" id="3.40.190.10">
    <property type="entry name" value="Periplasmic binding protein-like II"/>
    <property type="match status" value="2"/>
</dbReference>
<keyword evidence="2" id="KW-0805">Transcription regulation</keyword>
<name>A0A2N7UEI6_9GAMM</name>
<protein>
    <submittedName>
        <fullName evidence="6">LysR family transcriptional regulator</fullName>
    </submittedName>
</protein>
<dbReference type="GO" id="GO:0000976">
    <property type="term" value="F:transcription cis-regulatory region binding"/>
    <property type="evidence" value="ECO:0007669"/>
    <property type="project" value="TreeGrafter"/>
</dbReference>
<dbReference type="CDD" id="cd05466">
    <property type="entry name" value="PBP2_LTTR_substrate"/>
    <property type="match status" value="1"/>
</dbReference>
<dbReference type="Proteomes" id="UP000235803">
    <property type="component" value="Unassembled WGS sequence"/>
</dbReference>
<keyword evidence="4" id="KW-0804">Transcription</keyword>
<dbReference type="AlphaFoldDB" id="A0A2N7UEI6"/>
<dbReference type="PROSITE" id="PS50931">
    <property type="entry name" value="HTH_LYSR"/>
    <property type="match status" value="1"/>
</dbReference>
<dbReference type="EMBL" id="PNRF01000001">
    <property type="protein sequence ID" value="PMR78801.1"/>
    <property type="molecule type" value="Genomic_DNA"/>
</dbReference>
<dbReference type="OrthoDB" id="8587655at2"/>
<evidence type="ECO:0000256" key="1">
    <source>
        <dbReference type="ARBA" id="ARBA00009437"/>
    </source>
</evidence>
<reference evidence="6 7" key="1">
    <citation type="submission" date="2018-01" db="EMBL/GenBank/DDBJ databases">
        <title>Halomonas endophytica sp. nov., isolated from storage liquid in the stems of Populus euphratica.</title>
        <authorList>
            <person name="Chen C."/>
        </authorList>
    </citation>
    <scope>NUCLEOTIDE SEQUENCE [LARGE SCALE GENOMIC DNA]</scope>
    <source>
        <strain evidence="6 7">MC28</strain>
    </source>
</reference>
<accession>A0A2N7UEI6</accession>
<keyword evidence="3" id="KW-0238">DNA-binding</keyword>
<evidence type="ECO:0000313" key="6">
    <source>
        <dbReference type="EMBL" id="PMR78801.1"/>
    </source>
</evidence>
<dbReference type="Gene3D" id="1.10.10.10">
    <property type="entry name" value="Winged helix-like DNA-binding domain superfamily/Winged helix DNA-binding domain"/>
    <property type="match status" value="1"/>
</dbReference>
<evidence type="ECO:0000313" key="7">
    <source>
        <dbReference type="Proteomes" id="UP000235803"/>
    </source>
</evidence>
<dbReference type="RefSeq" id="WP_102651480.1">
    <property type="nucleotide sequence ID" value="NZ_PNRF01000001.1"/>
</dbReference>
<evidence type="ECO:0000256" key="3">
    <source>
        <dbReference type="ARBA" id="ARBA00023125"/>
    </source>
</evidence>
<organism evidence="6 7">
    <name type="scientific">Billgrantia endophytica</name>
    <dbReference type="NCBI Taxonomy" id="2033802"/>
    <lineage>
        <taxon>Bacteria</taxon>
        <taxon>Pseudomonadati</taxon>
        <taxon>Pseudomonadota</taxon>
        <taxon>Gammaproteobacteria</taxon>
        <taxon>Oceanospirillales</taxon>
        <taxon>Halomonadaceae</taxon>
        <taxon>Billgrantia</taxon>
    </lineage>
</organism>
<dbReference type="InterPro" id="IPR036388">
    <property type="entry name" value="WH-like_DNA-bd_sf"/>
</dbReference>
<dbReference type="Pfam" id="PF03466">
    <property type="entry name" value="LysR_substrate"/>
    <property type="match status" value="1"/>
</dbReference>
<gene>
    <name evidence="6" type="ORF">C1H69_00630</name>
</gene>
<keyword evidence="7" id="KW-1185">Reference proteome</keyword>
<evidence type="ECO:0000256" key="4">
    <source>
        <dbReference type="ARBA" id="ARBA00023163"/>
    </source>
</evidence>
<dbReference type="InterPro" id="IPR036390">
    <property type="entry name" value="WH_DNA-bd_sf"/>
</dbReference>
<dbReference type="PANTHER" id="PTHR30126">
    <property type="entry name" value="HTH-TYPE TRANSCRIPTIONAL REGULATOR"/>
    <property type="match status" value="1"/>
</dbReference>
<comment type="caution">
    <text evidence="6">The sequence shown here is derived from an EMBL/GenBank/DDBJ whole genome shotgun (WGS) entry which is preliminary data.</text>
</comment>
<dbReference type="FunFam" id="1.10.10.10:FF:000511">
    <property type="entry name" value="LysR family transcriptional regulator"/>
    <property type="match status" value="1"/>
</dbReference>
<evidence type="ECO:0000259" key="5">
    <source>
        <dbReference type="PROSITE" id="PS50931"/>
    </source>
</evidence>
<dbReference type="SUPFAM" id="SSF53850">
    <property type="entry name" value="Periplasmic binding protein-like II"/>
    <property type="match status" value="1"/>
</dbReference>
<sequence>MVDLAGLRLGQVSDFDIRLVRVFKAVVECGGFSAAESALGISRPAISQHMNDLEKRLGLKLCQRGRGGFALTEEGRQVHEATLTLLAALETFRTEVNGLHRSLRGELNIGLTDNLVSMPRMHVTDALAELKVQGPDVRINIHMEAPDSIAKGVLDARLHVGVVPEVNLPASVVVRPLYDETLRLYCADRHPLFQMADSMVNEERLVEHEAVLPAYPLPEAAREAHARLRGTATASDREGAVFLILTGCYIGYLPDHLASPWVEAGRLRVLCPQSCTYRIPLVTITRRDRRPHRVLEVFLAAVGATPS</sequence>
<dbReference type="PANTHER" id="PTHR30126:SF98">
    <property type="entry name" value="HTH-TYPE TRANSCRIPTIONAL ACTIVATOR BAUR"/>
    <property type="match status" value="1"/>
</dbReference>
<comment type="similarity">
    <text evidence="1">Belongs to the LysR transcriptional regulatory family.</text>
</comment>
<evidence type="ECO:0000256" key="2">
    <source>
        <dbReference type="ARBA" id="ARBA00023015"/>
    </source>
</evidence>
<dbReference type="InterPro" id="IPR005119">
    <property type="entry name" value="LysR_subst-bd"/>
</dbReference>
<dbReference type="Pfam" id="PF00126">
    <property type="entry name" value="HTH_1"/>
    <property type="match status" value="1"/>
</dbReference>
<dbReference type="InterPro" id="IPR000847">
    <property type="entry name" value="LysR_HTH_N"/>
</dbReference>
<dbReference type="GO" id="GO:0003700">
    <property type="term" value="F:DNA-binding transcription factor activity"/>
    <property type="evidence" value="ECO:0007669"/>
    <property type="project" value="InterPro"/>
</dbReference>
<feature type="domain" description="HTH lysR-type" evidence="5">
    <location>
        <begin position="15"/>
        <end position="72"/>
    </location>
</feature>
<proteinExistence type="inferred from homology"/>
<dbReference type="SUPFAM" id="SSF46785">
    <property type="entry name" value="Winged helix' DNA-binding domain"/>
    <property type="match status" value="1"/>
</dbReference>